<dbReference type="Proteomes" id="UP001495147">
    <property type="component" value="Unassembled WGS sequence"/>
</dbReference>
<comment type="caution">
    <text evidence="1">The sequence shown here is derived from an EMBL/GenBank/DDBJ whole genome shotgun (WGS) entry which is preliminary data.</text>
</comment>
<dbReference type="EMBL" id="JBDPZD010000001">
    <property type="protein sequence ID" value="MEO3690817.1"/>
    <property type="molecule type" value="Genomic_DNA"/>
</dbReference>
<reference evidence="1 2" key="1">
    <citation type="submission" date="2024-05" db="EMBL/GenBank/DDBJ databases">
        <title>Roseateles sp. DJS-2-20 16S ribosomal RNA gene Genome sequencing and assembly.</title>
        <authorList>
            <person name="Woo H."/>
        </authorList>
    </citation>
    <scope>NUCLEOTIDE SEQUENCE [LARGE SCALE GENOMIC DNA]</scope>
    <source>
        <strain evidence="1 2">DJS-2-20</strain>
    </source>
</reference>
<proteinExistence type="predicted"/>
<organism evidence="1 2">
    <name type="scientific">Roseateles paludis</name>
    <dbReference type="NCBI Taxonomy" id="3145238"/>
    <lineage>
        <taxon>Bacteria</taxon>
        <taxon>Pseudomonadati</taxon>
        <taxon>Pseudomonadota</taxon>
        <taxon>Betaproteobacteria</taxon>
        <taxon>Burkholderiales</taxon>
        <taxon>Sphaerotilaceae</taxon>
        <taxon>Roseateles</taxon>
    </lineage>
</organism>
<dbReference type="RefSeq" id="WP_347703637.1">
    <property type="nucleotide sequence ID" value="NZ_JBDPZD010000001.1"/>
</dbReference>
<protein>
    <submittedName>
        <fullName evidence="1">Uncharacterized protein</fullName>
    </submittedName>
</protein>
<accession>A0ABV0FZS2</accession>
<keyword evidence="2" id="KW-1185">Reference proteome</keyword>
<name>A0ABV0FZS2_9BURK</name>
<gene>
    <name evidence="1" type="ORF">ABDJ85_05000</name>
</gene>
<evidence type="ECO:0000313" key="2">
    <source>
        <dbReference type="Proteomes" id="UP001495147"/>
    </source>
</evidence>
<sequence>MNQITVAGLVACTGLRADESQCHALLRIGKLRVRAFARDLRA</sequence>
<evidence type="ECO:0000313" key="1">
    <source>
        <dbReference type="EMBL" id="MEO3690817.1"/>
    </source>
</evidence>